<dbReference type="OMA" id="SCPLMYM"/>
<gene>
    <name evidence="2" type="ORF">BO99DRAFT_402028</name>
</gene>
<dbReference type="STRING" id="1450538.A0A2V5H7K8"/>
<proteinExistence type="predicted"/>
<dbReference type="Gene3D" id="3.40.50.1820">
    <property type="entry name" value="alpha/beta hydrolase"/>
    <property type="match status" value="1"/>
</dbReference>
<keyword evidence="2" id="KW-0378">Hydrolase</keyword>
<keyword evidence="3" id="KW-1185">Reference proteome</keyword>
<dbReference type="InterPro" id="IPR029058">
    <property type="entry name" value="AB_hydrolase_fold"/>
</dbReference>
<dbReference type="Proteomes" id="UP000249829">
    <property type="component" value="Unassembled WGS sequence"/>
</dbReference>
<sequence length="271" mass="30145">MNFETPEYETLPITVEGNPLQVSALIRRGPQPAILWLHGFGSCKEELHDLIFQRPLKDHTFIAYDAPGCGATETADPTAATIAFMVATAEAVLHHYGVDRFHLIGHSMGGLTALMLADHRPDRILSFVNIKGNLAPEDCFLSRQIFTHPGSTPKKFLRLFIERTHDNPAYSTAPYASTLAARVRPAAIEPIFRSMTELSDDGDLMDRFLALQCPRMFMYGELNRDLSYLGTLREHGVALAEIPQSGHFPMYSNPVGMFGRIVGFKKRSAVI</sequence>
<dbReference type="GO" id="GO:0016746">
    <property type="term" value="F:acyltransferase activity"/>
    <property type="evidence" value="ECO:0007669"/>
    <property type="project" value="UniProtKB-KW"/>
</dbReference>
<dbReference type="PANTHER" id="PTHR43798:SF5">
    <property type="entry name" value="MONOACYLGLYCEROL LIPASE ABHD6"/>
    <property type="match status" value="1"/>
</dbReference>
<dbReference type="InterPro" id="IPR050266">
    <property type="entry name" value="AB_hydrolase_sf"/>
</dbReference>
<dbReference type="EMBL" id="KZ825127">
    <property type="protein sequence ID" value="PYI20229.1"/>
    <property type="molecule type" value="Genomic_DNA"/>
</dbReference>
<dbReference type="AlphaFoldDB" id="A0A2V5H7K8"/>
<dbReference type="GO" id="GO:0047372">
    <property type="term" value="F:monoacylglycerol lipase activity"/>
    <property type="evidence" value="ECO:0007669"/>
    <property type="project" value="TreeGrafter"/>
</dbReference>
<dbReference type="Pfam" id="PF00561">
    <property type="entry name" value="Abhydrolase_1"/>
    <property type="match status" value="1"/>
</dbReference>
<feature type="domain" description="AB hydrolase-1" evidence="1">
    <location>
        <begin position="32"/>
        <end position="162"/>
    </location>
</feature>
<dbReference type="PRINTS" id="PR00111">
    <property type="entry name" value="ABHYDROLASE"/>
</dbReference>
<dbReference type="SUPFAM" id="SSF53474">
    <property type="entry name" value="alpha/beta-Hydrolases"/>
    <property type="match status" value="1"/>
</dbReference>
<reference evidence="2 3" key="1">
    <citation type="submission" date="2018-02" db="EMBL/GenBank/DDBJ databases">
        <title>The genomes of Aspergillus section Nigri reveals drivers in fungal speciation.</title>
        <authorList>
            <consortium name="DOE Joint Genome Institute"/>
            <person name="Vesth T.C."/>
            <person name="Nybo J."/>
            <person name="Theobald S."/>
            <person name="Brandl J."/>
            <person name="Frisvad J.C."/>
            <person name="Nielsen K.F."/>
            <person name="Lyhne E.K."/>
            <person name="Kogle M.E."/>
            <person name="Kuo A."/>
            <person name="Riley R."/>
            <person name="Clum A."/>
            <person name="Nolan M."/>
            <person name="Lipzen A."/>
            <person name="Salamov A."/>
            <person name="Henrissat B."/>
            <person name="Wiebenga A."/>
            <person name="De vries R.P."/>
            <person name="Grigoriev I.V."/>
            <person name="Mortensen U.H."/>
            <person name="Andersen M.R."/>
            <person name="Baker S.E."/>
        </authorList>
    </citation>
    <scope>NUCLEOTIDE SEQUENCE [LARGE SCALE GENOMIC DNA]</scope>
    <source>
        <strain evidence="2 3">CBS 115571</strain>
    </source>
</reference>
<organism evidence="2 3">
    <name type="scientific">Aspergillus violaceofuscus (strain CBS 115571)</name>
    <dbReference type="NCBI Taxonomy" id="1450538"/>
    <lineage>
        <taxon>Eukaryota</taxon>
        <taxon>Fungi</taxon>
        <taxon>Dikarya</taxon>
        <taxon>Ascomycota</taxon>
        <taxon>Pezizomycotina</taxon>
        <taxon>Eurotiomycetes</taxon>
        <taxon>Eurotiomycetidae</taxon>
        <taxon>Eurotiales</taxon>
        <taxon>Aspergillaceae</taxon>
        <taxon>Aspergillus</taxon>
    </lineage>
</organism>
<evidence type="ECO:0000313" key="2">
    <source>
        <dbReference type="EMBL" id="PYI20229.1"/>
    </source>
</evidence>
<dbReference type="GO" id="GO:0016020">
    <property type="term" value="C:membrane"/>
    <property type="evidence" value="ECO:0007669"/>
    <property type="project" value="TreeGrafter"/>
</dbReference>
<dbReference type="GO" id="GO:0046464">
    <property type="term" value="P:acylglycerol catabolic process"/>
    <property type="evidence" value="ECO:0007669"/>
    <property type="project" value="TreeGrafter"/>
</dbReference>
<dbReference type="InterPro" id="IPR000073">
    <property type="entry name" value="AB_hydrolase_1"/>
</dbReference>
<name>A0A2V5H7K8_ASPV1</name>
<protein>
    <submittedName>
        <fullName evidence="2">Putative hydrolase or acyltransferase of alpha/beta superfamily</fullName>
    </submittedName>
</protein>
<evidence type="ECO:0000313" key="3">
    <source>
        <dbReference type="Proteomes" id="UP000249829"/>
    </source>
</evidence>
<keyword evidence="2" id="KW-0808">Transferase</keyword>
<dbReference type="PANTHER" id="PTHR43798">
    <property type="entry name" value="MONOACYLGLYCEROL LIPASE"/>
    <property type="match status" value="1"/>
</dbReference>
<keyword evidence="2" id="KW-0012">Acyltransferase</keyword>
<accession>A0A2V5H7K8</accession>
<evidence type="ECO:0000259" key="1">
    <source>
        <dbReference type="Pfam" id="PF00561"/>
    </source>
</evidence>